<gene>
    <name evidence="2" type="ordered locus">TK0410</name>
</gene>
<feature type="coiled-coil region" evidence="1">
    <location>
        <begin position="62"/>
        <end position="114"/>
    </location>
</feature>
<proteinExistence type="predicted"/>
<dbReference type="STRING" id="69014.TK0410"/>
<evidence type="ECO:0000256" key="1">
    <source>
        <dbReference type="SAM" id="Coils"/>
    </source>
</evidence>
<dbReference type="PATRIC" id="fig|69014.16.peg.403"/>
<keyword evidence="3" id="KW-1185">Reference proteome</keyword>
<dbReference type="HOGENOM" id="CLU_810430_0_0_2"/>
<dbReference type="EMBL" id="AP006878">
    <property type="protein sequence ID" value="BAD84599.1"/>
    <property type="molecule type" value="Genomic_DNA"/>
</dbReference>
<name>Q5JD19_THEKO</name>
<sequence length="342" mass="40107">MRIPARGPGRPRKWKSPLIQWRSDVPLEDFEFAEEKRTELGLSRAEFFHALLHHTNWSVVELHAENKKKDELLEEKDRYIEELVKLLEKERQARERAEKEAEAWKQKYYELKGEKPAHTYNEGKLLRQLAENAKEDVSWADLCAEVLDLRDEKKMRRLMSLAFNIEKSDKNNYKSIFYPKRTAPEFKGWVLKRPERDGPVLLVDYVLYKEDTLKAAKGLAVGEAAAEKVPEVKPLKTGKAAERWLEMFFEVVHRNYMDLINQKRGKDAVKYLEEAVPEKLEQVLQDIDPADWRRAVLAVLDELEARAEGDERYEVFVSNLRRVVLRALNEFYAKPAEVKADV</sequence>
<evidence type="ECO:0000313" key="3">
    <source>
        <dbReference type="Proteomes" id="UP000000536"/>
    </source>
</evidence>
<protein>
    <submittedName>
        <fullName evidence="2">Uncharacterized protein</fullName>
    </submittedName>
</protein>
<dbReference type="KEGG" id="tko:TK0410"/>
<accession>Q5JD19</accession>
<dbReference type="AlphaFoldDB" id="Q5JD19"/>
<keyword evidence="1" id="KW-0175">Coiled coil</keyword>
<dbReference type="EnsemblBacteria" id="BAD84599">
    <property type="protein sequence ID" value="BAD84599"/>
    <property type="gene ID" value="TK0410"/>
</dbReference>
<organism evidence="2 3">
    <name type="scientific">Thermococcus kodakarensis (strain ATCC BAA-918 / JCM 12380 / KOD1)</name>
    <name type="common">Pyrococcus kodakaraensis (strain KOD1)</name>
    <dbReference type="NCBI Taxonomy" id="69014"/>
    <lineage>
        <taxon>Archaea</taxon>
        <taxon>Methanobacteriati</taxon>
        <taxon>Methanobacteriota</taxon>
        <taxon>Thermococci</taxon>
        <taxon>Thermococcales</taxon>
        <taxon>Thermococcaceae</taxon>
        <taxon>Thermococcus</taxon>
    </lineage>
</organism>
<evidence type="ECO:0000313" key="2">
    <source>
        <dbReference type="EMBL" id="BAD84599.1"/>
    </source>
</evidence>
<dbReference type="Proteomes" id="UP000000536">
    <property type="component" value="Chromosome"/>
</dbReference>
<reference evidence="2 3" key="1">
    <citation type="journal article" date="2005" name="Genome Res.">
        <title>Complete genome sequence of the hyperthermophilic archaeon Thermococcus kodakaraensis KOD1 and comparison with Pyrococcus genomes.</title>
        <authorList>
            <person name="Fukui T."/>
            <person name="Atomi H."/>
            <person name="Kanai T."/>
            <person name="Matsumi R."/>
            <person name="Fujiwara S."/>
            <person name="Imanaka T."/>
        </authorList>
    </citation>
    <scope>NUCLEOTIDE SEQUENCE [LARGE SCALE GENOMIC DNA]</scope>
    <source>
        <strain evidence="3">ATCC BAA-918 / JCM 12380 / KOD1</strain>
    </source>
</reference>
<dbReference type="eggNOG" id="arCOG07161">
    <property type="taxonomic scope" value="Archaea"/>
</dbReference>
<dbReference type="InParanoid" id="Q5JD19"/>